<evidence type="ECO:0000313" key="2">
    <source>
        <dbReference type="EMBL" id="SFZ83209.1"/>
    </source>
</evidence>
<organism evidence="2 3">
    <name type="scientific">Devosia enhydra</name>
    <dbReference type="NCBI Taxonomy" id="665118"/>
    <lineage>
        <taxon>Bacteria</taxon>
        <taxon>Pseudomonadati</taxon>
        <taxon>Pseudomonadota</taxon>
        <taxon>Alphaproteobacteria</taxon>
        <taxon>Hyphomicrobiales</taxon>
        <taxon>Devosiaceae</taxon>
        <taxon>Devosia</taxon>
    </lineage>
</organism>
<dbReference type="EMBL" id="FPKU01000001">
    <property type="protein sequence ID" value="SFZ83209.1"/>
    <property type="molecule type" value="Genomic_DNA"/>
</dbReference>
<dbReference type="Pfam" id="PF08241">
    <property type="entry name" value="Methyltransf_11"/>
    <property type="match status" value="1"/>
</dbReference>
<dbReference type="InterPro" id="IPR029063">
    <property type="entry name" value="SAM-dependent_MTases_sf"/>
</dbReference>
<proteinExistence type="predicted"/>
<dbReference type="RefSeq" id="WP_072340429.1">
    <property type="nucleotide sequence ID" value="NZ_FPKU01000001.1"/>
</dbReference>
<dbReference type="Gene3D" id="3.40.50.150">
    <property type="entry name" value="Vaccinia Virus protein VP39"/>
    <property type="match status" value="1"/>
</dbReference>
<dbReference type="InterPro" id="IPR013216">
    <property type="entry name" value="Methyltransf_11"/>
</dbReference>
<dbReference type="GO" id="GO:0032259">
    <property type="term" value="P:methylation"/>
    <property type="evidence" value="ECO:0007669"/>
    <property type="project" value="UniProtKB-KW"/>
</dbReference>
<keyword evidence="2" id="KW-0808">Transferase</keyword>
<evidence type="ECO:0000313" key="3">
    <source>
        <dbReference type="Proteomes" id="UP000183447"/>
    </source>
</evidence>
<dbReference type="OrthoDB" id="7552502at2"/>
<dbReference type="CDD" id="cd02440">
    <property type="entry name" value="AdoMet_MTases"/>
    <property type="match status" value="1"/>
</dbReference>
<gene>
    <name evidence="2" type="ORF">SAMN02983003_1517</name>
</gene>
<dbReference type="SUPFAM" id="SSF53335">
    <property type="entry name" value="S-adenosyl-L-methionine-dependent methyltransferases"/>
    <property type="match status" value="1"/>
</dbReference>
<protein>
    <submittedName>
        <fullName evidence="2">Methyltransferase domain-containing protein</fullName>
    </submittedName>
</protein>
<sequence>MPEATDTILTRMHDPFHNRRVRVLSDHIARAIPGPGRVLDLGAGDGQMAMALMKRRTDLAVEGVDVVPRPTTQIPVTLYDGATLPFPDKSFDFVTIVDVLHHTKDPALVLAEAGRVARRGVVIKDHLREGFLAREVLVAMDWFGNFGDGVPMPYTFLSRSEWQAAFARARLRLESQVEKLDIYVPPIRWICDRNLHFVALATPLAAGLKAA</sequence>
<keyword evidence="3" id="KW-1185">Reference proteome</keyword>
<evidence type="ECO:0000259" key="1">
    <source>
        <dbReference type="Pfam" id="PF08241"/>
    </source>
</evidence>
<name>A0A1K2HW95_9HYPH</name>
<dbReference type="Proteomes" id="UP000183447">
    <property type="component" value="Unassembled WGS sequence"/>
</dbReference>
<dbReference type="STRING" id="665118.SAMN02983003_1517"/>
<feature type="domain" description="Methyltransferase type 11" evidence="1">
    <location>
        <begin position="39"/>
        <end position="120"/>
    </location>
</feature>
<dbReference type="GO" id="GO:0008168">
    <property type="term" value="F:methyltransferase activity"/>
    <property type="evidence" value="ECO:0007669"/>
    <property type="project" value="UniProtKB-KW"/>
</dbReference>
<keyword evidence="2" id="KW-0489">Methyltransferase</keyword>
<dbReference type="AlphaFoldDB" id="A0A1K2HW95"/>
<reference evidence="2 3" key="1">
    <citation type="submission" date="2016-11" db="EMBL/GenBank/DDBJ databases">
        <authorList>
            <person name="Jaros S."/>
            <person name="Januszkiewicz K."/>
            <person name="Wedrychowicz H."/>
        </authorList>
    </citation>
    <scope>NUCLEOTIDE SEQUENCE [LARGE SCALE GENOMIC DNA]</scope>
    <source>
        <strain evidence="2 3">ATCC 23634</strain>
    </source>
</reference>
<accession>A0A1K2HW95</accession>